<organism evidence="8">
    <name type="scientific">Timema genevievae</name>
    <name type="common">Walking stick</name>
    <dbReference type="NCBI Taxonomy" id="629358"/>
    <lineage>
        <taxon>Eukaryota</taxon>
        <taxon>Metazoa</taxon>
        <taxon>Ecdysozoa</taxon>
        <taxon>Arthropoda</taxon>
        <taxon>Hexapoda</taxon>
        <taxon>Insecta</taxon>
        <taxon>Pterygota</taxon>
        <taxon>Neoptera</taxon>
        <taxon>Polyneoptera</taxon>
        <taxon>Phasmatodea</taxon>
        <taxon>Timematodea</taxon>
        <taxon>Timematoidea</taxon>
        <taxon>Timematidae</taxon>
        <taxon>Timema</taxon>
    </lineage>
</organism>
<gene>
    <name evidence="8" type="ORF">TGEB3V08_LOCUS7718</name>
</gene>
<reference evidence="8" key="1">
    <citation type="submission" date="2020-11" db="EMBL/GenBank/DDBJ databases">
        <authorList>
            <person name="Tran Van P."/>
        </authorList>
    </citation>
    <scope>NUCLEOTIDE SEQUENCE</scope>
</reference>
<dbReference type="GO" id="GO:0046872">
    <property type="term" value="F:metal ion binding"/>
    <property type="evidence" value="ECO:0007669"/>
    <property type="project" value="UniProtKB-KW"/>
</dbReference>
<dbReference type="AlphaFoldDB" id="A0A7R9K2R5"/>
<protein>
    <recommendedName>
        <fullName evidence="6">5'-nucleotidase domain-containing protein 1</fullName>
    </recommendedName>
</protein>
<evidence type="ECO:0000256" key="3">
    <source>
        <dbReference type="ARBA" id="ARBA00022801"/>
    </source>
</evidence>
<evidence type="ECO:0000256" key="2">
    <source>
        <dbReference type="ARBA" id="ARBA00022723"/>
    </source>
</evidence>
<dbReference type="Pfam" id="PF05761">
    <property type="entry name" value="5_nucleotid"/>
    <property type="match status" value="1"/>
</dbReference>
<dbReference type="FunFam" id="3.40.50.1000:FF:000086">
    <property type="entry name" value="LD24878p"/>
    <property type="match status" value="1"/>
</dbReference>
<evidence type="ECO:0000313" key="8">
    <source>
        <dbReference type="EMBL" id="CAD7600814.1"/>
    </source>
</evidence>
<dbReference type="InterPro" id="IPR008380">
    <property type="entry name" value="HAD-SF_hydro_IG_5-nucl"/>
</dbReference>
<keyword evidence="3" id="KW-0378">Hydrolase</keyword>
<evidence type="ECO:0000256" key="4">
    <source>
        <dbReference type="ARBA" id="ARBA00022842"/>
    </source>
</evidence>
<dbReference type="GO" id="GO:0008253">
    <property type="term" value="F:5'-nucleotidase activity"/>
    <property type="evidence" value="ECO:0007669"/>
    <property type="project" value="TreeGrafter"/>
</dbReference>
<evidence type="ECO:0000256" key="7">
    <source>
        <dbReference type="SAM" id="MobiDB-lite"/>
    </source>
</evidence>
<dbReference type="InterPro" id="IPR036412">
    <property type="entry name" value="HAD-like_sf"/>
</dbReference>
<name>A0A7R9K2R5_TIMGE</name>
<dbReference type="PANTHER" id="PTHR12103:SF38">
    <property type="entry name" value="5'-NUCLEOTIDASE DOMAIN-CONTAINING PROTEIN 1"/>
    <property type="match status" value="1"/>
</dbReference>
<feature type="region of interest" description="Disordered" evidence="7">
    <location>
        <begin position="577"/>
        <end position="599"/>
    </location>
</feature>
<keyword evidence="2" id="KW-0479">Metal-binding</keyword>
<accession>A0A7R9K2R5</accession>
<evidence type="ECO:0000256" key="6">
    <source>
        <dbReference type="ARBA" id="ARBA00069357"/>
    </source>
</evidence>
<evidence type="ECO:0000256" key="1">
    <source>
        <dbReference type="ARBA" id="ARBA00009589"/>
    </source>
</evidence>
<evidence type="ECO:0000256" key="5">
    <source>
        <dbReference type="ARBA" id="ARBA00022990"/>
    </source>
</evidence>
<dbReference type="SUPFAM" id="SSF56784">
    <property type="entry name" value="HAD-like"/>
    <property type="match status" value="1"/>
</dbReference>
<keyword evidence="5" id="KW-0007">Acetylation</keyword>
<dbReference type="NCBIfam" id="TIGR02244">
    <property type="entry name" value="HAD-IG-Ncltidse"/>
    <property type="match status" value="1"/>
</dbReference>
<sequence length="619" mass="69731">MTVTLGRNALEHLKVGISHFSSEAIVERTSPIWKRPCFNMAELSTDAKANNVFRLSEYDCIGFDLDCTLLRYKLTPMVLLEYDTLSNYLVREKGHDPKYLLQPVQLDSNFLQRGLILDFQRGNVLRVGHDGAIQRASHGTREMTEDDIKACYGAHGWDVTSEFSRNLLEGWTGPLADKMRTLGDYFDMPASLAFARIIDSVDAKEGQVVGTYSVWPDVLHGIVNMFSRDHFDKNKGGYFSELKKDPGRYIQKCSPGLVGWLKKLKESKILFLVTGSHVDFASFTSGYCLGENWRDLFHVVVCYSRKPGFFTGGRPFMKLDGIDETDTLTADMLDFGNVYSQGNWQDLYSLFARKTGKKHPRCVYIGDNTIQDIYSPARYTKCDTVAVVEEMLAEKRDHADTRLLTSERWGSYFAHSSESGLNNGPSLWTDIVRRHAKICVPHLDFLAESAPDASYTTFSPDVADHTAGFHPSCPLKVVNPLLRGGRVENHLGKTTPPPVHPTKIRASISSSSAVKLNIKLNKDLRIRTLWPAQYNNVALISHGSTDTESVSGPYQCLELIDMITQLPIVPTITRQLEKMKGSGRSNKPRTKDTWKGRKLLRRQQETLAEVQRMKLATKS</sequence>
<keyword evidence="4" id="KW-0460">Magnesium</keyword>
<dbReference type="Gene3D" id="3.40.50.1000">
    <property type="entry name" value="HAD superfamily/HAD-like"/>
    <property type="match status" value="1"/>
</dbReference>
<dbReference type="PANTHER" id="PTHR12103">
    <property type="entry name" value="5'-NUCLEOTIDASE DOMAIN-CONTAINING"/>
    <property type="match status" value="1"/>
</dbReference>
<dbReference type="InterPro" id="IPR023214">
    <property type="entry name" value="HAD_sf"/>
</dbReference>
<proteinExistence type="inferred from homology"/>
<dbReference type="EMBL" id="OE842599">
    <property type="protein sequence ID" value="CAD7600814.1"/>
    <property type="molecule type" value="Genomic_DNA"/>
</dbReference>
<comment type="similarity">
    <text evidence="1">Belongs to the 5'(3')-deoxyribonucleotidase family.</text>
</comment>